<keyword evidence="10" id="KW-1185">Reference proteome</keyword>
<keyword evidence="5" id="KW-1015">Disulfide bond</keyword>
<keyword evidence="2" id="KW-0964">Secreted</keyword>
<evidence type="ECO:0000256" key="3">
    <source>
        <dbReference type="ARBA" id="ARBA00022670"/>
    </source>
</evidence>
<evidence type="ECO:0000256" key="2">
    <source>
        <dbReference type="ARBA" id="ARBA00022525"/>
    </source>
</evidence>
<reference evidence="9 10" key="1">
    <citation type="submission" date="2023-11" db="EMBL/GenBank/DDBJ databases">
        <title>A Novel Polar Bacteriovorax (B. antarcticus) Isolated from the Biocrust in Antarctica.</title>
        <authorList>
            <person name="Mun W."/>
            <person name="Choi S.Y."/>
            <person name="Mitchell R.J."/>
        </authorList>
    </citation>
    <scope>NUCLEOTIDE SEQUENCE [LARGE SCALE GENOMIC DNA]</scope>
    <source>
        <strain evidence="9 10">PP10</strain>
    </source>
</reference>
<keyword evidence="6" id="KW-0720">Serine protease</keyword>
<comment type="caution">
    <text evidence="9">The sequence shown here is derived from an EMBL/GenBank/DDBJ whole genome shotgun (WGS) entry which is preliminary data.</text>
</comment>
<sequence length="257" mass="27137">MKMIFLTLAALTMTSTYAALPTQKITPRIVGGIEVNPKTTDTSFIVSIGGGCAGTIIDAKWILTAAHCKPLFKSQVTAGSIALRGSDRVVLKVAKSYVHPKYANSSNDFALLELATPIDFAANPKISKIDIADSNLESSGGLEAGLIVTVYGWGVTRENGSQPAILREVDVPLVSRADANVKEAYDGDINETMLAAGYKQGGKDSCQGDSGGPLINRETRTLVGVVSFGEGCARANKYGIYSNVSNGNEWITGVMNK</sequence>
<keyword evidence="4 6" id="KW-0378">Hydrolase</keyword>
<dbReference type="PANTHER" id="PTHR24264:SF65">
    <property type="entry name" value="SRCR DOMAIN-CONTAINING PROTEIN"/>
    <property type="match status" value="1"/>
</dbReference>
<evidence type="ECO:0000256" key="5">
    <source>
        <dbReference type="ARBA" id="ARBA00023157"/>
    </source>
</evidence>
<evidence type="ECO:0000313" key="10">
    <source>
        <dbReference type="Proteomes" id="UP001302274"/>
    </source>
</evidence>
<comment type="subcellular location">
    <subcellularLocation>
        <location evidence="1">Secreted</location>
    </subcellularLocation>
</comment>
<gene>
    <name evidence="9" type="ORF">SHI21_07725</name>
</gene>
<organism evidence="9 10">
    <name type="scientific">Bacteriovorax antarcticus</name>
    <dbReference type="NCBI Taxonomy" id="3088717"/>
    <lineage>
        <taxon>Bacteria</taxon>
        <taxon>Pseudomonadati</taxon>
        <taxon>Bdellovibrionota</taxon>
        <taxon>Bacteriovoracia</taxon>
        <taxon>Bacteriovoracales</taxon>
        <taxon>Bacteriovoracaceae</taxon>
        <taxon>Bacteriovorax</taxon>
    </lineage>
</organism>
<keyword evidence="7" id="KW-0732">Signal</keyword>
<dbReference type="Pfam" id="PF00089">
    <property type="entry name" value="Trypsin"/>
    <property type="match status" value="1"/>
</dbReference>
<dbReference type="InterPro" id="IPR018114">
    <property type="entry name" value="TRYPSIN_HIS"/>
</dbReference>
<dbReference type="SUPFAM" id="SSF50494">
    <property type="entry name" value="Trypsin-like serine proteases"/>
    <property type="match status" value="1"/>
</dbReference>
<dbReference type="GO" id="GO:0008233">
    <property type="term" value="F:peptidase activity"/>
    <property type="evidence" value="ECO:0007669"/>
    <property type="project" value="UniProtKB-KW"/>
</dbReference>
<dbReference type="InterPro" id="IPR033116">
    <property type="entry name" value="TRYPSIN_SER"/>
</dbReference>
<dbReference type="SMART" id="SM00020">
    <property type="entry name" value="Tryp_SPc"/>
    <property type="match status" value="1"/>
</dbReference>
<dbReference type="PRINTS" id="PR00722">
    <property type="entry name" value="CHYMOTRYPSIN"/>
</dbReference>
<evidence type="ECO:0000256" key="1">
    <source>
        <dbReference type="ARBA" id="ARBA00004613"/>
    </source>
</evidence>
<dbReference type="PROSITE" id="PS00134">
    <property type="entry name" value="TRYPSIN_HIS"/>
    <property type="match status" value="1"/>
</dbReference>
<dbReference type="InterPro" id="IPR043504">
    <property type="entry name" value="Peptidase_S1_PA_chymotrypsin"/>
</dbReference>
<feature type="domain" description="Peptidase S1" evidence="8">
    <location>
        <begin position="29"/>
        <end position="256"/>
    </location>
</feature>
<protein>
    <submittedName>
        <fullName evidence="9">Serine protease</fullName>
    </submittedName>
</protein>
<dbReference type="PANTHER" id="PTHR24264">
    <property type="entry name" value="TRYPSIN-RELATED"/>
    <property type="match status" value="1"/>
</dbReference>
<evidence type="ECO:0000256" key="4">
    <source>
        <dbReference type="ARBA" id="ARBA00022801"/>
    </source>
</evidence>
<accession>A0ABU5VUP0</accession>
<dbReference type="PROSITE" id="PS00135">
    <property type="entry name" value="TRYPSIN_SER"/>
    <property type="match status" value="1"/>
</dbReference>
<evidence type="ECO:0000256" key="6">
    <source>
        <dbReference type="RuleBase" id="RU363034"/>
    </source>
</evidence>
<dbReference type="InterPro" id="IPR009003">
    <property type="entry name" value="Peptidase_S1_PA"/>
</dbReference>
<evidence type="ECO:0000256" key="7">
    <source>
        <dbReference type="SAM" id="SignalP"/>
    </source>
</evidence>
<dbReference type="InterPro" id="IPR050127">
    <property type="entry name" value="Serine_Proteases_S1"/>
</dbReference>
<dbReference type="EMBL" id="JAYGJQ010000001">
    <property type="protein sequence ID" value="MEA9356084.1"/>
    <property type="molecule type" value="Genomic_DNA"/>
</dbReference>
<evidence type="ECO:0000259" key="8">
    <source>
        <dbReference type="PROSITE" id="PS50240"/>
    </source>
</evidence>
<name>A0ABU5VUP0_9BACT</name>
<keyword evidence="3 6" id="KW-0645">Protease</keyword>
<dbReference type="Gene3D" id="2.40.10.10">
    <property type="entry name" value="Trypsin-like serine proteases"/>
    <property type="match status" value="1"/>
</dbReference>
<dbReference type="Proteomes" id="UP001302274">
    <property type="component" value="Unassembled WGS sequence"/>
</dbReference>
<dbReference type="RefSeq" id="WP_323575759.1">
    <property type="nucleotide sequence ID" value="NZ_JAYGJQ010000001.1"/>
</dbReference>
<dbReference type="PROSITE" id="PS50240">
    <property type="entry name" value="TRYPSIN_DOM"/>
    <property type="match status" value="1"/>
</dbReference>
<dbReference type="InterPro" id="IPR001314">
    <property type="entry name" value="Peptidase_S1A"/>
</dbReference>
<evidence type="ECO:0000313" key="9">
    <source>
        <dbReference type="EMBL" id="MEA9356084.1"/>
    </source>
</evidence>
<dbReference type="CDD" id="cd00190">
    <property type="entry name" value="Tryp_SPc"/>
    <property type="match status" value="1"/>
</dbReference>
<feature type="chain" id="PRO_5046747576" evidence="7">
    <location>
        <begin position="19"/>
        <end position="257"/>
    </location>
</feature>
<proteinExistence type="predicted"/>
<dbReference type="InterPro" id="IPR001254">
    <property type="entry name" value="Trypsin_dom"/>
</dbReference>
<feature type="signal peptide" evidence="7">
    <location>
        <begin position="1"/>
        <end position="18"/>
    </location>
</feature>
<dbReference type="GO" id="GO:0006508">
    <property type="term" value="P:proteolysis"/>
    <property type="evidence" value="ECO:0007669"/>
    <property type="project" value="UniProtKB-KW"/>
</dbReference>